<organism evidence="4 5">
    <name type="scientific">Aquimarina hainanensis</name>
    <dbReference type="NCBI Taxonomy" id="1578017"/>
    <lineage>
        <taxon>Bacteria</taxon>
        <taxon>Pseudomonadati</taxon>
        <taxon>Bacteroidota</taxon>
        <taxon>Flavobacteriia</taxon>
        <taxon>Flavobacteriales</taxon>
        <taxon>Flavobacteriaceae</taxon>
        <taxon>Aquimarina</taxon>
    </lineage>
</organism>
<evidence type="ECO:0000256" key="2">
    <source>
        <dbReference type="ARBA" id="ARBA00022737"/>
    </source>
</evidence>
<dbReference type="NCBIfam" id="TIGR04183">
    <property type="entry name" value="Por_Secre_tail"/>
    <property type="match status" value="1"/>
</dbReference>
<dbReference type="Pfam" id="PF00041">
    <property type="entry name" value="fn3"/>
    <property type="match status" value="2"/>
</dbReference>
<evidence type="ECO:0000256" key="1">
    <source>
        <dbReference type="ARBA" id="ARBA00022729"/>
    </source>
</evidence>
<protein>
    <submittedName>
        <fullName evidence="4">Fibronectin type III domain-containing protein</fullName>
    </submittedName>
</protein>
<dbReference type="InterPro" id="IPR036116">
    <property type="entry name" value="FN3_sf"/>
</dbReference>
<keyword evidence="2" id="KW-0677">Repeat</keyword>
<dbReference type="SUPFAM" id="SSF49265">
    <property type="entry name" value="Fibronectin type III"/>
    <property type="match status" value="1"/>
</dbReference>
<name>A0ABW5N9A0_9FLAO</name>
<dbReference type="EMBL" id="JBHULX010000021">
    <property type="protein sequence ID" value="MFD2591559.1"/>
    <property type="molecule type" value="Genomic_DNA"/>
</dbReference>
<dbReference type="RefSeq" id="WP_378257097.1">
    <property type="nucleotide sequence ID" value="NZ_JBHSJV010000001.1"/>
</dbReference>
<dbReference type="PROSITE" id="PS50853">
    <property type="entry name" value="FN3"/>
    <property type="match status" value="2"/>
</dbReference>
<dbReference type="CDD" id="cd00063">
    <property type="entry name" value="FN3"/>
    <property type="match status" value="2"/>
</dbReference>
<keyword evidence="5" id="KW-1185">Reference proteome</keyword>
<gene>
    <name evidence="4" type="ORF">ACFSTE_12045</name>
</gene>
<dbReference type="InterPro" id="IPR013783">
    <property type="entry name" value="Ig-like_fold"/>
</dbReference>
<accession>A0ABW5N9A0</accession>
<dbReference type="InterPro" id="IPR003961">
    <property type="entry name" value="FN3_dom"/>
</dbReference>
<feature type="domain" description="Fibronectin type-III" evidence="3">
    <location>
        <begin position="596"/>
        <end position="686"/>
    </location>
</feature>
<dbReference type="SUPFAM" id="SSF55486">
    <property type="entry name" value="Metalloproteases ('zincins'), catalytic domain"/>
    <property type="match status" value="1"/>
</dbReference>
<reference evidence="5" key="1">
    <citation type="journal article" date="2019" name="Int. J. Syst. Evol. Microbiol.">
        <title>The Global Catalogue of Microorganisms (GCM) 10K type strain sequencing project: providing services to taxonomists for standard genome sequencing and annotation.</title>
        <authorList>
            <consortium name="The Broad Institute Genomics Platform"/>
            <consortium name="The Broad Institute Genome Sequencing Center for Infectious Disease"/>
            <person name="Wu L."/>
            <person name="Ma J."/>
        </authorList>
    </citation>
    <scope>NUCLEOTIDE SEQUENCE [LARGE SCALE GENOMIC DNA]</scope>
    <source>
        <strain evidence="5">KCTC 42423</strain>
    </source>
</reference>
<dbReference type="PANTHER" id="PTHR46708:SF2">
    <property type="entry name" value="FIBRONECTIN TYPE-III DOMAIN-CONTAINING PROTEIN"/>
    <property type="match status" value="1"/>
</dbReference>
<dbReference type="Gene3D" id="3.40.390.10">
    <property type="entry name" value="Collagenase (Catalytic Domain)"/>
    <property type="match status" value="1"/>
</dbReference>
<evidence type="ECO:0000313" key="4">
    <source>
        <dbReference type="EMBL" id="MFD2591559.1"/>
    </source>
</evidence>
<keyword evidence="1" id="KW-0732">Signal</keyword>
<dbReference type="Gene3D" id="2.10.10.20">
    <property type="entry name" value="Carbohydrate-binding module superfamily 5/12"/>
    <property type="match status" value="1"/>
</dbReference>
<dbReference type="InterPro" id="IPR050991">
    <property type="entry name" value="ECM_Regulatory_Proteins"/>
</dbReference>
<dbReference type="Pfam" id="PF18962">
    <property type="entry name" value="Por_Secre_tail"/>
    <property type="match status" value="1"/>
</dbReference>
<dbReference type="Gene3D" id="2.60.40.10">
    <property type="entry name" value="Immunoglobulins"/>
    <property type="match status" value="2"/>
</dbReference>
<dbReference type="InterPro" id="IPR024079">
    <property type="entry name" value="MetalloPept_cat_dom_sf"/>
</dbReference>
<dbReference type="Proteomes" id="UP001597459">
    <property type="component" value="Unassembled WGS sequence"/>
</dbReference>
<comment type="caution">
    <text evidence="4">The sequence shown here is derived from an EMBL/GenBank/DDBJ whole genome shotgun (WGS) entry which is preliminary data.</text>
</comment>
<sequence>MKNFHFKKGEVTPRAFKTLHLFILFVICYVGIVSAQDTPYVLGKESIFQEVLNQQKNSTLTLKTSDTETLSVKINIKEGDNTNYSIIGSVLLQEKSNGLEPLFSVRKFNGLLEGEIIMYEQKKAYKISSGDQGNVLIAEADINELLCVEFESEEVTDSSAPVNTKAAVPSLESLPGATAVIYLDFDGEVVSGTRWLNGRTINARPAGFSDQKILTTWRIMAEDFSAFNINVTTRRDVFDRAPKNRRMMCIFTTTKDAAPSAGGVAYLNSFSWNTDDPCWVFNLGNRSAGETGSHEIGHTLGLSHDGIRSGTTYYSGHGQWSPIMGWSASKPIGHWSKGEYNNANQKEDDLAIIAGSRNGFGYKQDDHSNSTNGATAIVADAGGNVKKEDNNGIITTRQDKDLFSFTTSGGNASFNFDPDPYYPNLNIKARILNAQGQEVASSDPSGLKASISTNLSKGTYYIEIDGVGEGNLSSGYSDYSSIGYFSISGKYIAGSDGGDTTAPSTPGNLTVSATTQSSVSLSWTASTDNVGVTGYDVYQGNTMVSSVSGTSTTVNGLTPSTTYSFKVKAKDAAGNTSAFSNTVSATTQGGDTTCDAVTGVKATNITKTAATINWNAVSTPTYTLEYKKSTDATYTSTKTTEASKVLTELSPKTTYQVRVKYTCPNGNNDGNICEGVPPYRRGTGYRPGDKVTYEGSLYQLNNNYRWDKLGACGSGSTANSTDAPYSTVISFTTLEDTTGGLCDGIAAWRPYPKVYRRGEKAVYNGILYEAQYNGTYWNPTYGFWTRLGSCSGGAFATESFDETTVEKLSVFPNPATDRVSVSFMGGSQQTSHIQLINLVGKVILQKEVKVTPGRNLIHLDISEIESGVYFIKNGTLSPKKIVIN</sequence>
<dbReference type="PANTHER" id="PTHR46708">
    <property type="entry name" value="TENASCIN"/>
    <property type="match status" value="1"/>
</dbReference>
<feature type="domain" description="Fibronectin type-III" evidence="3">
    <location>
        <begin position="505"/>
        <end position="590"/>
    </location>
</feature>
<dbReference type="InterPro" id="IPR026444">
    <property type="entry name" value="Secre_tail"/>
</dbReference>
<dbReference type="SMART" id="SM00060">
    <property type="entry name" value="FN3"/>
    <property type="match status" value="2"/>
</dbReference>
<evidence type="ECO:0000313" key="5">
    <source>
        <dbReference type="Proteomes" id="UP001597459"/>
    </source>
</evidence>
<evidence type="ECO:0000259" key="3">
    <source>
        <dbReference type="PROSITE" id="PS50853"/>
    </source>
</evidence>
<proteinExistence type="predicted"/>
<dbReference type="Gene3D" id="2.60.120.380">
    <property type="match status" value="1"/>
</dbReference>